<accession>A0ACC5RAD3</accession>
<comment type="caution">
    <text evidence="1">The sequence shown here is derived from an EMBL/GenBank/DDBJ whole genome shotgun (WGS) entry which is preliminary data.</text>
</comment>
<dbReference type="EMBL" id="JAENHL010000008">
    <property type="protein sequence ID" value="MBK1869636.1"/>
    <property type="molecule type" value="Genomic_DNA"/>
</dbReference>
<gene>
    <name evidence="1" type="ORF">JHL16_24965</name>
</gene>
<organism evidence="1 2">
    <name type="scientific">Taklimakanibacter albus</name>
    <dbReference type="NCBI Taxonomy" id="2800327"/>
    <lineage>
        <taxon>Bacteria</taxon>
        <taxon>Pseudomonadati</taxon>
        <taxon>Pseudomonadota</taxon>
        <taxon>Alphaproteobacteria</taxon>
        <taxon>Hyphomicrobiales</taxon>
        <taxon>Aestuariivirgaceae</taxon>
        <taxon>Taklimakanibacter</taxon>
    </lineage>
</organism>
<keyword evidence="2" id="KW-1185">Reference proteome</keyword>
<sequence>MNREESDPVSREIVIIRRRAHAEGEAHHGGVWKIAYADFMTAMMAFFLVMWLINAANEETRAQVASYFNPVKLVDSRTSTKGLQDLDAGADGIITKEPVVNRTKTDASEKAEPGEKKITEEMLLRQPFAALDQIAGPAEEKATAEASKAGSLPEESGRPGRLGGKAYLDPFDPQTWQRVAATTEPGDETPVEPVLHEQIKLEKPPEDTAGKPVEKRAEKPAENPADKPAPPETVAAKPPDDVKPQEKPKGQRAAAATEDKDAVKERKAEHEVHAPNPEQDAKLIEKEIKNALGVKSPGASPKLEVRSTADGVLISLTDDATFGMFAIASAEPQPVLVNYMEKIGKILNERPGKIIIRGHTDGRPFRSDVYDNWRLSSARAHMAYYMLVRGGIDEKRVERIEGYADRELKVPNDPEAAENRRIEILLEEGDS</sequence>
<evidence type="ECO:0000313" key="2">
    <source>
        <dbReference type="Proteomes" id="UP000616151"/>
    </source>
</evidence>
<proteinExistence type="predicted"/>
<reference evidence="1" key="1">
    <citation type="submission" date="2021-01" db="EMBL/GenBank/DDBJ databases">
        <authorList>
            <person name="Sun Q."/>
        </authorList>
    </citation>
    <scope>NUCLEOTIDE SEQUENCE</scope>
    <source>
        <strain evidence="1">YIM B02566</strain>
    </source>
</reference>
<protein>
    <submittedName>
        <fullName evidence="1">MotB family protein</fullName>
    </submittedName>
</protein>
<evidence type="ECO:0000313" key="1">
    <source>
        <dbReference type="EMBL" id="MBK1869636.1"/>
    </source>
</evidence>
<name>A0ACC5RAD3_9HYPH</name>
<dbReference type="Proteomes" id="UP000616151">
    <property type="component" value="Unassembled WGS sequence"/>
</dbReference>